<evidence type="ECO:0000313" key="3">
    <source>
        <dbReference type="EMBL" id="GLS27050.1"/>
    </source>
</evidence>
<comment type="caution">
    <text evidence="3">The sequence shown here is derived from an EMBL/GenBank/DDBJ whole genome shotgun (WGS) entry which is preliminary data.</text>
</comment>
<reference evidence="3 4" key="1">
    <citation type="journal article" date="2014" name="Int. J. Syst. Evol. Microbiol.">
        <title>Complete genome sequence of Corynebacterium casei LMG S-19264T (=DSM 44701T), isolated from a smear-ripened cheese.</title>
        <authorList>
            <consortium name="US DOE Joint Genome Institute (JGI-PGF)"/>
            <person name="Walter F."/>
            <person name="Albersmeier A."/>
            <person name="Kalinowski J."/>
            <person name="Ruckert C."/>
        </authorList>
    </citation>
    <scope>NUCLEOTIDE SEQUENCE [LARGE SCALE GENOMIC DNA]</scope>
    <source>
        <strain evidence="3 4">NBRC 110095</strain>
    </source>
</reference>
<dbReference type="SUPFAM" id="SSF143456">
    <property type="entry name" value="VC0467-like"/>
    <property type="match status" value="1"/>
</dbReference>
<dbReference type="EMBL" id="BSPD01000065">
    <property type="protein sequence ID" value="GLS27050.1"/>
    <property type="molecule type" value="Genomic_DNA"/>
</dbReference>
<sequence>MAEIFEQSSLSEGSLRDHFLIAMPGLQDPDFSQTITYICEHSDQGAMGLIVNHTMSMKLGEILLQMDINDDAGVGEQEVLTGGPVQLERGFVLHSTEKKWSSTYEVSDDIALTASRDVIESIGKGEGPEHHLVILGYAGWSAGQLEQEIADNAWLTIPASRNVLFDIPTEQRWHAAAKAVGIDLYLMSSAAGHA</sequence>
<dbReference type="Proteomes" id="UP001156870">
    <property type="component" value="Unassembled WGS sequence"/>
</dbReference>
<dbReference type="Gene3D" id="3.40.1740.10">
    <property type="entry name" value="VC0467-like"/>
    <property type="match status" value="1"/>
</dbReference>
<dbReference type="AlphaFoldDB" id="A0AA37WN79"/>
<protein>
    <recommendedName>
        <fullName evidence="2">UPF0301 protein GCM10007877_27690</fullName>
    </recommendedName>
</protein>
<dbReference type="PANTHER" id="PTHR30327">
    <property type="entry name" value="UNCHARACTERIZED PROTEIN YQGE"/>
    <property type="match status" value="1"/>
</dbReference>
<dbReference type="NCBIfam" id="NF001266">
    <property type="entry name" value="PRK00228.1-1"/>
    <property type="match status" value="1"/>
</dbReference>
<evidence type="ECO:0000256" key="1">
    <source>
        <dbReference type="ARBA" id="ARBA00009600"/>
    </source>
</evidence>
<keyword evidence="4" id="KW-1185">Reference proteome</keyword>
<name>A0AA37WN79_9GAMM</name>
<dbReference type="Pfam" id="PF02622">
    <property type="entry name" value="DUF179"/>
    <property type="match status" value="1"/>
</dbReference>
<accession>A0AA37WN79</accession>
<proteinExistence type="inferred from homology"/>
<dbReference type="GO" id="GO:0005829">
    <property type="term" value="C:cytosol"/>
    <property type="evidence" value="ECO:0007669"/>
    <property type="project" value="TreeGrafter"/>
</dbReference>
<evidence type="ECO:0000313" key="4">
    <source>
        <dbReference type="Proteomes" id="UP001156870"/>
    </source>
</evidence>
<dbReference type="HAMAP" id="MF_00758">
    <property type="entry name" value="UPF0301"/>
    <property type="match status" value="1"/>
</dbReference>
<comment type="similarity">
    <text evidence="1 2">Belongs to the UPF0301 (AlgH) family.</text>
</comment>
<organism evidence="3 4">
    <name type="scientific">Marinibactrum halimedae</name>
    <dbReference type="NCBI Taxonomy" id="1444977"/>
    <lineage>
        <taxon>Bacteria</taxon>
        <taxon>Pseudomonadati</taxon>
        <taxon>Pseudomonadota</taxon>
        <taxon>Gammaproteobacteria</taxon>
        <taxon>Cellvibrionales</taxon>
        <taxon>Cellvibrionaceae</taxon>
        <taxon>Marinibactrum</taxon>
    </lineage>
</organism>
<dbReference type="RefSeq" id="WP_232592913.1">
    <property type="nucleotide sequence ID" value="NZ_BSPD01000065.1"/>
</dbReference>
<gene>
    <name evidence="3" type="ORF">GCM10007877_27690</name>
</gene>
<dbReference type="InterPro" id="IPR003774">
    <property type="entry name" value="AlgH-like"/>
</dbReference>
<dbReference type="PANTHER" id="PTHR30327:SF1">
    <property type="entry name" value="UPF0301 PROTEIN YQGE"/>
    <property type="match status" value="1"/>
</dbReference>
<evidence type="ECO:0000256" key="2">
    <source>
        <dbReference type="HAMAP-Rule" id="MF_00758"/>
    </source>
</evidence>